<reference evidence="2" key="2">
    <citation type="journal article" date="2022" name="Microbiol. Resour. Announc.">
        <title>Genome Sequence of Cupriavidus campinensis Strain G5, a Member of a Bacterial Consortium Capable of Polyethylene Degradation.</title>
        <authorList>
            <person name="Schneider B."/>
            <person name="Pfeiffer F."/>
            <person name="Dyall-Smith M."/>
            <person name="Kunte H.J."/>
        </authorList>
    </citation>
    <scope>NUCLEOTIDE SEQUENCE</scope>
    <source>
        <strain evidence="2">G5</strain>
    </source>
</reference>
<proteinExistence type="predicted"/>
<evidence type="ECO:0000313" key="3">
    <source>
        <dbReference type="Proteomes" id="UP000318943"/>
    </source>
</evidence>
<dbReference type="Proteomes" id="UP001056132">
    <property type="component" value="Chromosome 1"/>
</dbReference>
<sequence>MAQDIFLNLSGIAGESIDAVHSGDIEVLEWAWSVRQPANLHAGSGGGAGKCTVEDLTFDHYTDRASPNLIQYCLTGKHIASATLVMRKAGGSPLEYLKMTMEDVLVTQVTPVYYDTMRVPRERVALSFSRFRQEYVVQNASGGSAGTVAVGYDVKANAVI</sequence>
<keyword evidence="3" id="KW-1185">Reference proteome</keyword>
<dbReference type="KEGG" id="ccam:M5D45_14270"/>
<dbReference type="InterPro" id="IPR036624">
    <property type="entry name" value="Hcp1-lik_sf"/>
</dbReference>
<dbReference type="EMBL" id="CP097330">
    <property type="protein sequence ID" value="URF03668.1"/>
    <property type="molecule type" value="Genomic_DNA"/>
</dbReference>
<reference evidence="1 3" key="1">
    <citation type="submission" date="2019-05" db="EMBL/GenBank/DDBJ databases">
        <title>Whole genome sequence analysis of Cupriavidus campinensis S14E4C strain.</title>
        <authorList>
            <person name="Abbaszade G."/>
            <person name="Szabo A."/>
            <person name="Toumi M."/>
            <person name="Toth E."/>
        </authorList>
    </citation>
    <scope>NUCLEOTIDE SEQUENCE [LARGE SCALE GENOMIC DNA]</scope>
    <source>
        <strain evidence="1 3">S14E4C</strain>
    </source>
</reference>
<dbReference type="PANTHER" id="PTHR36152:SF5">
    <property type="entry name" value="PROTEIN HCP1"/>
    <property type="match status" value="1"/>
</dbReference>
<dbReference type="InterPro" id="IPR008514">
    <property type="entry name" value="T6SS_Hcp"/>
</dbReference>
<dbReference type="InterPro" id="IPR053165">
    <property type="entry name" value="HSI-I_assembly_Hcp1"/>
</dbReference>
<dbReference type="SUPFAM" id="SSF141452">
    <property type="entry name" value="Hcp1-like"/>
    <property type="match status" value="1"/>
</dbReference>
<accession>A0AAE9HZI2</accession>
<dbReference type="EMBL" id="VCIZ01000016">
    <property type="protein sequence ID" value="TSP10391.1"/>
    <property type="molecule type" value="Genomic_DNA"/>
</dbReference>
<dbReference type="AlphaFoldDB" id="A0AAE9HZI2"/>
<evidence type="ECO:0000313" key="4">
    <source>
        <dbReference type="Proteomes" id="UP001056132"/>
    </source>
</evidence>
<dbReference type="Pfam" id="PF05638">
    <property type="entry name" value="T6SS_HCP"/>
    <property type="match status" value="1"/>
</dbReference>
<dbReference type="PANTHER" id="PTHR36152">
    <property type="entry name" value="CYTOPLASMIC PROTEIN-RELATED"/>
    <property type="match status" value="1"/>
</dbReference>
<dbReference type="RefSeq" id="WP_144201406.1">
    <property type="nucleotide sequence ID" value="NZ_CAJPVH010000033.1"/>
</dbReference>
<reference evidence="2" key="3">
    <citation type="submission" date="2022-05" db="EMBL/GenBank/DDBJ databases">
        <authorList>
            <person name="Kunte H.-J."/>
        </authorList>
    </citation>
    <scope>NUCLEOTIDE SEQUENCE</scope>
    <source>
        <strain evidence="2">G5</strain>
    </source>
</reference>
<dbReference type="Proteomes" id="UP000318943">
    <property type="component" value="Unassembled WGS sequence"/>
</dbReference>
<dbReference type="Gene3D" id="2.30.110.20">
    <property type="entry name" value="Hcp1-like"/>
    <property type="match status" value="1"/>
</dbReference>
<protein>
    <submittedName>
        <fullName evidence="2">Type VI secretion system tube protein Hcp</fullName>
    </submittedName>
</protein>
<organism evidence="2 4">
    <name type="scientific">Cupriavidus campinensis</name>
    <dbReference type="NCBI Taxonomy" id="151783"/>
    <lineage>
        <taxon>Bacteria</taxon>
        <taxon>Pseudomonadati</taxon>
        <taxon>Pseudomonadota</taxon>
        <taxon>Betaproteobacteria</taxon>
        <taxon>Burkholderiales</taxon>
        <taxon>Burkholderiaceae</taxon>
        <taxon>Cupriavidus</taxon>
    </lineage>
</organism>
<gene>
    <name evidence="1" type="ORF">FGG12_23145</name>
    <name evidence="2" type="ORF">M5D45_14270</name>
</gene>
<evidence type="ECO:0000313" key="2">
    <source>
        <dbReference type="EMBL" id="URF03668.1"/>
    </source>
</evidence>
<evidence type="ECO:0000313" key="1">
    <source>
        <dbReference type="EMBL" id="TSP10391.1"/>
    </source>
</evidence>
<name>A0AAE9HZI2_9BURK</name>